<dbReference type="Pfam" id="PF11079">
    <property type="entry name" value="YqhG"/>
    <property type="match status" value="2"/>
</dbReference>
<evidence type="ECO:0000313" key="3">
    <source>
        <dbReference type="Proteomes" id="UP000309676"/>
    </source>
</evidence>
<proteinExistence type="predicted"/>
<dbReference type="RefSeq" id="WP_138191566.1">
    <property type="nucleotide sequence ID" value="NZ_VCIW01000001.1"/>
</dbReference>
<dbReference type="EMBL" id="VCIW01000001">
    <property type="protein sequence ID" value="TLS53944.1"/>
    <property type="molecule type" value="Genomic_DNA"/>
</dbReference>
<name>A0A5R9GK72_9BACL</name>
<reference evidence="2 3" key="1">
    <citation type="submission" date="2019-05" db="EMBL/GenBank/DDBJ databases">
        <authorList>
            <person name="Narsing Rao M.P."/>
            <person name="Li W.J."/>
        </authorList>
    </citation>
    <scope>NUCLEOTIDE SEQUENCE [LARGE SCALE GENOMIC DNA]</scope>
    <source>
        <strain evidence="2 3">SYSU_K30003</strain>
    </source>
</reference>
<accession>A0A5R9GK72</accession>
<protein>
    <submittedName>
        <fullName evidence="2">Uncharacterized protein</fullName>
    </submittedName>
</protein>
<dbReference type="InterPro" id="IPR024562">
    <property type="entry name" value="YqhG"/>
</dbReference>
<dbReference type="Proteomes" id="UP000309676">
    <property type="component" value="Unassembled WGS sequence"/>
</dbReference>
<dbReference type="AlphaFoldDB" id="A0A5R9GK72"/>
<comment type="caution">
    <text evidence="2">The sequence shown here is derived from an EMBL/GenBank/DDBJ whole genome shotgun (WGS) entry which is preliminary data.</text>
</comment>
<sequence length="329" mass="36376">MNPKEVQKFVMRYLEATECHVQEKSPSHVTVRLSPEADRDLTNRPYYWSFVERTGAPAETMTLTFVFDPEARAAATAGASGAPAPKPATAAQQAAASVAPQPNAGGGDSILGRYFGFAPAAASPGRIAYDEVTYGSRRLEQLFGVVRSKGRFVQMFEDVKAPRGAPPAVCHTWLAVNYKVELCCDMKRDELHSLGISLMTGEIVEEFGETLAGLSLTPRLPSNTLVQRPVWSIPRAVAALEHYLDRELRNYNHDWALDAKARLDDELARVDAYYEELLRGLEDPEQRAAAEAQYEARKREIEWQYAPRVTANVVSAGVFHLGSDTPVLH</sequence>
<organism evidence="2 3">
    <name type="scientific">Paenibacillus antri</name>
    <dbReference type="NCBI Taxonomy" id="2582848"/>
    <lineage>
        <taxon>Bacteria</taxon>
        <taxon>Bacillati</taxon>
        <taxon>Bacillota</taxon>
        <taxon>Bacilli</taxon>
        <taxon>Bacillales</taxon>
        <taxon>Paenibacillaceae</taxon>
        <taxon>Paenibacillus</taxon>
    </lineage>
</organism>
<evidence type="ECO:0000256" key="1">
    <source>
        <dbReference type="SAM" id="MobiDB-lite"/>
    </source>
</evidence>
<evidence type="ECO:0000313" key="2">
    <source>
        <dbReference type="EMBL" id="TLS53944.1"/>
    </source>
</evidence>
<gene>
    <name evidence="2" type="ORF">FE782_00915</name>
</gene>
<keyword evidence="3" id="KW-1185">Reference proteome</keyword>
<dbReference type="OrthoDB" id="2433584at2"/>
<feature type="region of interest" description="Disordered" evidence="1">
    <location>
        <begin position="77"/>
        <end position="102"/>
    </location>
</feature>